<feature type="region of interest" description="Disordered" evidence="1">
    <location>
        <begin position="1"/>
        <end position="43"/>
    </location>
</feature>
<feature type="compositionally biased region" description="Basic and acidic residues" evidence="1">
    <location>
        <begin position="7"/>
        <end position="19"/>
    </location>
</feature>
<evidence type="ECO:0000313" key="2">
    <source>
        <dbReference type="EMBL" id="ART74539.1"/>
    </source>
</evidence>
<dbReference type="KEGG" id="mdx:BTO20_38775"/>
<evidence type="ECO:0000313" key="3">
    <source>
        <dbReference type="Proteomes" id="UP000195331"/>
    </source>
</evidence>
<sequence>MAESVDDDRRERVCGDPERVRRRRGPPQSYRYCDGGSEHNHDSSGWPAFHPYHSRCSVSASQEDSLLTRIRCGAAILAFGLLGVELFK</sequence>
<keyword evidence="2" id="KW-0614">Plasmid</keyword>
<dbReference type="AlphaFoldDB" id="A0A1Y0CGW7"/>
<dbReference type="Proteomes" id="UP000195331">
    <property type="component" value="Plasmid unnamed4"/>
</dbReference>
<name>A0A1Y0CGW7_9MYCO</name>
<reference evidence="2 3" key="1">
    <citation type="submission" date="2017-04" db="EMBL/GenBank/DDBJ databases">
        <title>Whole Genome Sequence of 1,4-Dioxane Degrading Bacterium Mycobacterium dioxanotrophicus PH-06.</title>
        <authorList>
            <person name="He Y."/>
        </authorList>
    </citation>
    <scope>NUCLEOTIDE SEQUENCE [LARGE SCALE GENOMIC DNA]</scope>
    <source>
        <strain evidence="2 3">PH-06</strain>
        <plasmid evidence="2 3">unnamed4</plasmid>
    </source>
</reference>
<dbReference type="EMBL" id="CP020813">
    <property type="protein sequence ID" value="ART74539.1"/>
    <property type="molecule type" value="Genomic_DNA"/>
</dbReference>
<organism evidence="2 3">
    <name type="scientific">Mycobacterium dioxanotrophicus</name>
    <dbReference type="NCBI Taxonomy" id="482462"/>
    <lineage>
        <taxon>Bacteria</taxon>
        <taxon>Bacillati</taxon>
        <taxon>Actinomycetota</taxon>
        <taxon>Actinomycetes</taxon>
        <taxon>Mycobacteriales</taxon>
        <taxon>Mycobacteriaceae</taxon>
        <taxon>Mycobacterium</taxon>
    </lineage>
</organism>
<evidence type="ECO:0000256" key="1">
    <source>
        <dbReference type="SAM" id="MobiDB-lite"/>
    </source>
</evidence>
<accession>A0A1Y0CGW7</accession>
<protein>
    <submittedName>
        <fullName evidence="2">Uncharacterized protein</fullName>
    </submittedName>
</protein>
<proteinExistence type="predicted"/>
<gene>
    <name evidence="2" type="ORF">BTO20_38775</name>
</gene>
<geneLocation type="plasmid" evidence="2 3">
    <name>unnamed4</name>
</geneLocation>
<keyword evidence="3" id="KW-1185">Reference proteome</keyword>